<evidence type="ECO:0000256" key="2">
    <source>
        <dbReference type="ARBA" id="ARBA00005752"/>
    </source>
</evidence>
<dbReference type="InterPro" id="IPR029055">
    <property type="entry name" value="Ntn_hydrolases_N"/>
</dbReference>
<evidence type="ECO:0000313" key="12">
    <source>
        <dbReference type="EMBL" id="MDR9897051.1"/>
    </source>
</evidence>
<dbReference type="Pfam" id="PF13537">
    <property type="entry name" value="GATase_7"/>
    <property type="match status" value="1"/>
</dbReference>
<dbReference type="EC" id="6.3.5.4" evidence="3"/>
<feature type="binding site" evidence="10">
    <location>
        <position position="296"/>
    </location>
    <ligand>
        <name>ATP</name>
        <dbReference type="ChEBI" id="CHEBI:30616"/>
    </ligand>
</feature>
<feature type="active site" description="For GATase activity" evidence="9">
    <location>
        <position position="2"/>
    </location>
</feature>
<comment type="catalytic activity">
    <reaction evidence="8">
        <text>L-aspartate + L-glutamine + ATP + H2O = L-asparagine + L-glutamate + AMP + diphosphate + H(+)</text>
        <dbReference type="Rhea" id="RHEA:12228"/>
        <dbReference type="ChEBI" id="CHEBI:15377"/>
        <dbReference type="ChEBI" id="CHEBI:15378"/>
        <dbReference type="ChEBI" id="CHEBI:29985"/>
        <dbReference type="ChEBI" id="CHEBI:29991"/>
        <dbReference type="ChEBI" id="CHEBI:30616"/>
        <dbReference type="ChEBI" id="CHEBI:33019"/>
        <dbReference type="ChEBI" id="CHEBI:58048"/>
        <dbReference type="ChEBI" id="CHEBI:58359"/>
        <dbReference type="ChEBI" id="CHEBI:456215"/>
        <dbReference type="EC" id="6.3.5.4"/>
    </reaction>
</comment>
<dbReference type="InterPro" id="IPR051786">
    <property type="entry name" value="ASN_synthetase/amidase"/>
</dbReference>
<dbReference type="InterPro" id="IPR006426">
    <property type="entry name" value="Asn_synth_AEB"/>
</dbReference>
<keyword evidence="6 9" id="KW-0061">Asparagine biosynthesis</keyword>
<dbReference type="Gene3D" id="3.60.20.10">
    <property type="entry name" value="Glutamine Phosphoribosylpyrophosphate, subunit 1, domain 1"/>
    <property type="match status" value="1"/>
</dbReference>
<evidence type="ECO:0000256" key="10">
    <source>
        <dbReference type="PIRSR" id="PIRSR001589-2"/>
    </source>
</evidence>
<evidence type="ECO:0000256" key="9">
    <source>
        <dbReference type="PIRSR" id="PIRSR001589-1"/>
    </source>
</evidence>
<organism evidence="12 13">
    <name type="scientific">Aetokthonos hydrillicola Thurmond2011</name>
    <dbReference type="NCBI Taxonomy" id="2712845"/>
    <lineage>
        <taxon>Bacteria</taxon>
        <taxon>Bacillati</taxon>
        <taxon>Cyanobacteriota</taxon>
        <taxon>Cyanophyceae</taxon>
        <taxon>Nostocales</taxon>
        <taxon>Hapalosiphonaceae</taxon>
        <taxon>Aetokthonos</taxon>
    </lineage>
</organism>
<evidence type="ECO:0000256" key="7">
    <source>
        <dbReference type="ARBA" id="ARBA00022962"/>
    </source>
</evidence>
<evidence type="ECO:0000313" key="13">
    <source>
        <dbReference type="Proteomes" id="UP000667802"/>
    </source>
</evidence>
<dbReference type="NCBIfam" id="TIGR01536">
    <property type="entry name" value="asn_synth_AEB"/>
    <property type="match status" value="1"/>
</dbReference>
<dbReference type="CDD" id="cd00712">
    <property type="entry name" value="AsnB"/>
    <property type="match status" value="1"/>
</dbReference>
<keyword evidence="9" id="KW-0028">Amino-acid biosynthesis</keyword>
<keyword evidence="7 9" id="KW-0315">Glutamine amidotransferase</keyword>
<comment type="similarity">
    <text evidence="2">Belongs to the asparagine synthetase family.</text>
</comment>
<name>A0AAP5M6I7_9CYAN</name>
<dbReference type="GO" id="GO:0006529">
    <property type="term" value="P:asparagine biosynthetic process"/>
    <property type="evidence" value="ECO:0007669"/>
    <property type="project" value="UniProtKB-KW"/>
</dbReference>
<keyword evidence="5 10" id="KW-0067">ATP-binding</keyword>
<dbReference type="GO" id="GO:0004066">
    <property type="term" value="F:asparagine synthase (glutamine-hydrolyzing) activity"/>
    <property type="evidence" value="ECO:0007669"/>
    <property type="project" value="UniProtKB-EC"/>
</dbReference>
<dbReference type="RefSeq" id="WP_208344458.1">
    <property type="nucleotide sequence ID" value="NZ_CAWQFN010000505.1"/>
</dbReference>
<keyword evidence="4 10" id="KW-0547">Nucleotide-binding</keyword>
<dbReference type="InterPro" id="IPR017932">
    <property type="entry name" value="GATase_2_dom"/>
</dbReference>
<dbReference type="PANTHER" id="PTHR43284:SF1">
    <property type="entry name" value="ASPARAGINE SYNTHETASE"/>
    <property type="match status" value="1"/>
</dbReference>
<dbReference type="PROSITE" id="PS51278">
    <property type="entry name" value="GATASE_TYPE_2"/>
    <property type="match status" value="1"/>
</dbReference>
<accession>A0AAP5M6I7</accession>
<evidence type="ECO:0000256" key="4">
    <source>
        <dbReference type="ARBA" id="ARBA00022741"/>
    </source>
</evidence>
<gene>
    <name evidence="12" type="primary">asnB</name>
    <name evidence="12" type="ORF">G7B40_021125</name>
</gene>
<evidence type="ECO:0000256" key="3">
    <source>
        <dbReference type="ARBA" id="ARBA00012737"/>
    </source>
</evidence>
<dbReference type="AlphaFoldDB" id="A0AAP5M6I7"/>
<protein>
    <recommendedName>
        <fullName evidence="3">asparagine synthase (glutamine-hydrolyzing)</fullName>
        <ecNumber evidence="3">6.3.5.4</ecNumber>
    </recommendedName>
</protein>
<dbReference type="InterPro" id="IPR014729">
    <property type="entry name" value="Rossmann-like_a/b/a_fold"/>
</dbReference>
<sequence length="622" mass="71717">MCGLAGFLNLEENKHQKNERLNILKRMSTQLSLRGPDDEQLFDSERLSLVFRRLSIIDVLGGQQPIWNSEQTMFVAVNGEIYNYKELRSKLESKYYFSSHSDAEVVLHLYTEGGLDALNQLNGMYAIAIWDARKSELCLVRDRLGIKPLYYCQVGSQLVFGSTLASLLVHPDVTNIPQWQDLTNLSAFSSYVKGIKRLPGGYYLTVNTEENVIRQDCYWKLSNYFVNSSVDDCRSPQDYVDEYRSLFADSVKKQLMSDVPVGAFLSGGLDSSAIVAAASKHTKDLHCFTVVSDYSISVGDAKAAQSLCEHLNLPFHPVWFDPERILEVMNFSLEKFEYFIWLIDSPNFEIEWVLKHELHRYVKTLIPELKVILLGQGSDEFAGGYSTPEDLPQSNWNAFSSNMMKMEQEVNSSKQQTNLKDGSYLFDILGNESISFPEECTFFQREMLRRVLTLQRYNLWHEDRSSSGQGIESRVPFLDHRLVEYLAAIPPSMQEILFWDKKIIREMSREWLPDDLAYRKKSYAADPASWMKTKHKILVNIFDDFYNKYQHLKSFQNFPLSSKIAKWFKEANTEDAQGIHTINKLLNTIAMIVFNNLCLNREIGIDISKFKGQSPLEEIHNF</sequence>
<dbReference type="SUPFAM" id="SSF52402">
    <property type="entry name" value="Adenine nucleotide alpha hydrolases-like"/>
    <property type="match status" value="1"/>
</dbReference>
<dbReference type="InterPro" id="IPR033738">
    <property type="entry name" value="AsnB_N"/>
</dbReference>
<comment type="caution">
    <text evidence="12">The sequence shown here is derived from an EMBL/GenBank/DDBJ whole genome shotgun (WGS) entry which is preliminary data.</text>
</comment>
<reference evidence="13" key="1">
    <citation type="journal article" date="2021" name="Science">
        <title>Hunting the eagle killer: A cyanobacterial neurotoxin causes vacuolar myelinopathy.</title>
        <authorList>
            <person name="Breinlinger S."/>
            <person name="Phillips T.J."/>
            <person name="Haram B.N."/>
            <person name="Mares J."/>
            <person name="Martinez Yerena J.A."/>
            <person name="Hrouzek P."/>
            <person name="Sobotka R."/>
            <person name="Henderson W.M."/>
            <person name="Schmieder P."/>
            <person name="Williams S.M."/>
            <person name="Lauderdale J.D."/>
            <person name="Wilde H.D."/>
            <person name="Gerrin W."/>
            <person name="Kust A."/>
            <person name="Washington J.W."/>
            <person name="Wagner C."/>
            <person name="Geier B."/>
            <person name="Liebeke M."/>
            <person name="Enke H."/>
            <person name="Niedermeyer T.H.J."/>
            <person name="Wilde S.B."/>
        </authorList>
    </citation>
    <scope>NUCLEOTIDE SEQUENCE [LARGE SCALE GENOMIC DNA]</scope>
    <source>
        <strain evidence="13">Thurmond2011</strain>
    </source>
</reference>
<dbReference type="Proteomes" id="UP000667802">
    <property type="component" value="Unassembled WGS sequence"/>
</dbReference>
<dbReference type="PIRSF" id="PIRSF001589">
    <property type="entry name" value="Asn_synthetase_glu-h"/>
    <property type="match status" value="1"/>
</dbReference>
<dbReference type="GO" id="GO:0005829">
    <property type="term" value="C:cytosol"/>
    <property type="evidence" value="ECO:0007669"/>
    <property type="project" value="TreeGrafter"/>
</dbReference>
<proteinExistence type="inferred from homology"/>
<dbReference type="Gene3D" id="3.40.50.620">
    <property type="entry name" value="HUPs"/>
    <property type="match status" value="1"/>
</dbReference>
<feature type="domain" description="Glutamine amidotransferase type-2" evidence="11">
    <location>
        <begin position="2"/>
        <end position="209"/>
    </location>
</feature>
<feature type="binding site" evidence="10">
    <location>
        <position position="102"/>
    </location>
    <ligand>
        <name>L-glutamine</name>
        <dbReference type="ChEBI" id="CHEBI:58359"/>
    </ligand>
</feature>
<evidence type="ECO:0000259" key="11">
    <source>
        <dbReference type="PROSITE" id="PS51278"/>
    </source>
</evidence>
<dbReference type="CDD" id="cd01991">
    <property type="entry name" value="Asn_synthase_B_C"/>
    <property type="match status" value="1"/>
</dbReference>
<evidence type="ECO:0000256" key="6">
    <source>
        <dbReference type="ARBA" id="ARBA00022888"/>
    </source>
</evidence>
<dbReference type="Pfam" id="PF00733">
    <property type="entry name" value="Asn_synthase"/>
    <property type="match status" value="1"/>
</dbReference>
<keyword evidence="12" id="KW-0436">Ligase</keyword>
<dbReference type="SUPFAM" id="SSF56235">
    <property type="entry name" value="N-terminal nucleophile aminohydrolases (Ntn hydrolases)"/>
    <property type="match status" value="1"/>
</dbReference>
<dbReference type="PANTHER" id="PTHR43284">
    <property type="entry name" value="ASPARAGINE SYNTHETASE (GLUTAMINE-HYDROLYZING)"/>
    <property type="match status" value="1"/>
</dbReference>
<dbReference type="GO" id="GO:0005524">
    <property type="term" value="F:ATP binding"/>
    <property type="evidence" value="ECO:0007669"/>
    <property type="project" value="UniProtKB-KW"/>
</dbReference>
<keyword evidence="13" id="KW-1185">Reference proteome</keyword>
<comment type="pathway">
    <text evidence="1">Amino-acid biosynthesis; L-asparagine biosynthesis; L-asparagine from L-aspartate (L-Gln route): step 1/1.</text>
</comment>
<dbReference type="InterPro" id="IPR001962">
    <property type="entry name" value="Asn_synthase"/>
</dbReference>
<evidence type="ECO:0000256" key="5">
    <source>
        <dbReference type="ARBA" id="ARBA00022840"/>
    </source>
</evidence>
<evidence type="ECO:0000256" key="1">
    <source>
        <dbReference type="ARBA" id="ARBA00005187"/>
    </source>
</evidence>
<evidence type="ECO:0000256" key="8">
    <source>
        <dbReference type="ARBA" id="ARBA00048741"/>
    </source>
</evidence>
<dbReference type="EMBL" id="JAALHA020000010">
    <property type="protein sequence ID" value="MDR9897051.1"/>
    <property type="molecule type" value="Genomic_DNA"/>
</dbReference>